<reference evidence="2" key="1">
    <citation type="submission" date="2024-06" db="EMBL/GenBank/DDBJ databases">
        <title>Caulobacter inopinatus, sp. nov.</title>
        <authorList>
            <person name="Donachie S.P."/>
        </authorList>
    </citation>
    <scope>NUCLEOTIDE SEQUENCE</scope>
    <source>
        <strain evidence="2">73W</strain>
    </source>
</reference>
<protein>
    <submittedName>
        <fullName evidence="2">Glycosyltransferase family 2 protein</fullName>
        <ecNumber evidence="2">2.4.-.-</ecNumber>
    </submittedName>
</protein>
<dbReference type="InterPro" id="IPR050834">
    <property type="entry name" value="Glycosyltransf_2"/>
</dbReference>
<dbReference type="EC" id="2.4.-.-" evidence="2"/>
<proteinExistence type="predicted"/>
<dbReference type="SUPFAM" id="SSF53448">
    <property type="entry name" value="Nucleotide-diphospho-sugar transferases"/>
    <property type="match status" value="1"/>
</dbReference>
<dbReference type="InterPro" id="IPR029044">
    <property type="entry name" value="Nucleotide-diphossugar_trans"/>
</dbReference>
<dbReference type="RefSeq" id="WP_369062149.1">
    <property type="nucleotide sequence ID" value="NZ_CP158375.1"/>
</dbReference>
<dbReference type="EMBL" id="CP158375">
    <property type="protein sequence ID" value="XDO98333.1"/>
    <property type="molecule type" value="Genomic_DNA"/>
</dbReference>
<accession>A0AB39KYH5</accession>
<evidence type="ECO:0000313" key="2">
    <source>
        <dbReference type="EMBL" id="XDO98333.1"/>
    </source>
</evidence>
<dbReference type="InterPro" id="IPR001173">
    <property type="entry name" value="Glyco_trans_2-like"/>
</dbReference>
<sequence>MKHEAEGDPTGARPRIAALLTCHNRAQLTVRSIAALYASAGSDSTIDVFLVDDGSTDGTAALVKDTFSNVHVIQGDGSLFWNGGMRLAWQQALGAGEFDFFLWLNDDLEMSKHTISQLLRAYNSVAKGRSGRALAVGKVTSRSGRISYGGLARVPGFSRLRFRYPEVETERVVTLNGNCVLIPARAVDEVGINSKVFTHAFGDIDYGLRATNAGYVIVSTEEAVGSQERGPAYSRMKGRGIRALYSFANSPKGMPWREWLYFCFRHGGVFAPVNFLAMYINQLRNAS</sequence>
<dbReference type="GO" id="GO:0016757">
    <property type="term" value="F:glycosyltransferase activity"/>
    <property type="evidence" value="ECO:0007669"/>
    <property type="project" value="UniProtKB-KW"/>
</dbReference>
<dbReference type="Pfam" id="PF00535">
    <property type="entry name" value="Glycos_transf_2"/>
    <property type="match status" value="1"/>
</dbReference>
<dbReference type="Gene3D" id="3.90.550.10">
    <property type="entry name" value="Spore Coat Polysaccharide Biosynthesis Protein SpsA, Chain A"/>
    <property type="match status" value="1"/>
</dbReference>
<keyword evidence="2" id="KW-0808">Transferase</keyword>
<gene>
    <name evidence="2" type="ORF">ABOZ73_07935</name>
</gene>
<evidence type="ECO:0000259" key="1">
    <source>
        <dbReference type="Pfam" id="PF00535"/>
    </source>
</evidence>
<keyword evidence="2" id="KW-0328">Glycosyltransferase</keyword>
<dbReference type="PANTHER" id="PTHR43685">
    <property type="entry name" value="GLYCOSYLTRANSFERASE"/>
    <property type="match status" value="1"/>
</dbReference>
<name>A0AB39KYH5_9CAUL</name>
<dbReference type="GO" id="GO:0044010">
    <property type="term" value="P:single-species biofilm formation"/>
    <property type="evidence" value="ECO:0007669"/>
    <property type="project" value="TreeGrafter"/>
</dbReference>
<dbReference type="AlphaFoldDB" id="A0AB39KYH5"/>
<feature type="domain" description="Glycosyltransferase 2-like" evidence="1">
    <location>
        <begin position="20"/>
        <end position="124"/>
    </location>
</feature>
<dbReference type="PANTHER" id="PTHR43685:SF2">
    <property type="entry name" value="GLYCOSYLTRANSFERASE 2-LIKE DOMAIN-CONTAINING PROTEIN"/>
    <property type="match status" value="1"/>
</dbReference>
<organism evidence="2">
    <name type="scientific">Caulobacter sp. 73W</name>
    <dbReference type="NCBI Taxonomy" id="3161137"/>
    <lineage>
        <taxon>Bacteria</taxon>
        <taxon>Pseudomonadati</taxon>
        <taxon>Pseudomonadota</taxon>
        <taxon>Alphaproteobacteria</taxon>
        <taxon>Caulobacterales</taxon>
        <taxon>Caulobacteraceae</taxon>
        <taxon>Caulobacter</taxon>
    </lineage>
</organism>